<keyword evidence="4" id="KW-0732">Signal</keyword>
<accession>A0AAP0JRA6</accession>
<dbReference type="CDD" id="cd00023">
    <property type="entry name" value="BBI"/>
    <property type="match status" value="1"/>
</dbReference>
<proteinExistence type="inferred from homology"/>
<keyword evidence="2" id="KW-1015">Disulfide bond</keyword>
<dbReference type="GO" id="GO:0004867">
    <property type="term" value="F:serine-type endopeptidase inhibitor activity"/>
    <property type="evidence" value="ECO:0007669"/>
    <property type="project" value="UniProtKB-KW"/>
</dbReference>
<name>A0AAP0JRA6_9MAGN</name>
<dbReference type="SMART" id="SM00269">
    <property type="entry name" value="BowB"/>
    <property type="match status" value="1"/>
</dbReference>
<evidence type="ECO:0000256" key="3">
    <source>
        <dbReference type="RuleBase" id="RU003856"/>
    </source>
</evidence>
<evidence type="ECO:0000313" key="7">
    <source>
        <dbReference type="Proteomes" id="UP001417504"/>
    </source>
</evidence>
<dbReference type="Gene3D" id="2.10.69.10">
    <property type="entry name" value="Cysteine Protease (Bromelain) Inhibitor, subunit H"/>
    <property type="match status" value="1"/>
</dbReference>
<feature type="chain" id="PRO_5042961071" description="Bowman-Birk serine protease inhibitors family domain-containing protein" evidence="4">
    <location>
        <begin position="27"/>
        <end position="145"/>
    </location>
</feature>
<dbReference type="Pfam" id="PF00228">
    <property type="entry name" value="Bowman-Birk_leg"/>
    <property type="match status" value="1"/>
</dbReference>
<feature type="signal peptide" evidence="4">
    <location>
        <begin position="1"/>
        <end position="26"/>
    </location>
</feature>
<keyword evidence="1 3" id="KW-0646">Protease inhibitor</keyword>
<dbReference type="AlphaFoldDB" id="A0AAP0JRA6"/>
<keyword evidence="3" id="KW-0722">Serine protease inhibitor</keyword>
<evidence type="ECO:0000256" key="4">
    <source>
        <dbReference type="SAM" id="SignalP"/>
    </source>
</evidence>
<dbReference type="GO" id="GO:0005576">
    <property type="term" value="C:extracellular region"/>
    <property type="evidence" value="ECO:0007669"/>
    <property type="project" value="InterPro"/>
</dbReference>
<dbReference type="Proteomes" id="UP001417504">
    <property type="component" value="Unassembled WGS sequence"/>
</dbReference>
<evidence type="ECO:0000256" key="2">
    <source>
        <dbReference type="ARBA" id="ARBA00023157"/>
    </source>
</evidence>
<organism evidence="6 7">
    <name type="scientific">Stephania japonica</name>
    <dbReference type="NCBI Taxonomy" id="461633"/>
    <lineage>
        <taxon>Eukaryota</taxon>
        <taxon>Viridiplantae</taxon>
        <taxon>Streptophyta</taxon>
        <taxon>Embryophyta</taxon>
        <taxon>Tracheophyta</taxon>
        <taxon>Spermatophyta</taxon>
        <taxon>Magnoliopsida</taxon>
        <taxon>Ranunculales</taxon>
        <taxon>Menispermaceae</taxon>
        <taxon>Menispermoideae</taxon>
        <taxon>Cissampelideae</taxon>
        <taxon>Stephania</taxon>
    </lineage>
</organism>
<feature type="domain" description="Bowman-Birk serine protease inhibitors family" evidence="5">
    <location>
        <begin position="90"/>
        <end position="143"/>
    </location>
</feature>
<sequence length="145" mass="15157">MADKKLVMLGVVLVALLGPSPSTVEARTHIPSILTTSDQSLENIDLNSVLVTGSTLDIEKAISKVRSVLASIDVKGKGIPPIDCGGGLACCDVGICNFKCPTSCRCLDVGKSCHAACQNCVCTKSIPPQCTCEDWTPYSYGSCTC</sequence>
<dbReference type="InterPro" id="IPR035995">
    <property type="entry name" value="Bowman-Birk_prot_inh"/>
</dbReference>
<comment type="caution">
    <text evidence="6">The sequence shown here is derived from an EMBL/GenBank/DDBJ whole genome shotgun (WGS) entry which is preliminary data.</text>
</comment>
<evidence type="ECO:0000313" key="6">
    <source>
        <dbReference type="EMBL" id="KAK9138494.1"/>
    </source>
</evidence>
<reference evidence="6 7" key="1">
    <citation type="submission" date="2024-01" db="EMBL/GenBank/DDBJ databases">
        <title>Genome assemblies of Stephania.</title>
        <authorList>
            <person name="Yang L."/>
        </authorList>
    </citation>
    <scope>NUCLEOTIDE SEQUENCE [LARGE SCALE GENOMIC DNA]</scope>
    <source>
        <strain evidence="6">QJT</strain>
        <tissue evidence="6">Leaf</tissue>
    </source>
</reference>
<evidence type="ECO:0000256" key="1">
    <source>
        <dbReference type="ARBA" id="ARBA00022690"/>
    </source>
</evidence>
<comment type="similarity">
    <text evidence="3">Belongs to the Bowman-Birk serine protease inhibitor family.</text>
</comment>
<dbReference type="InterPro" id="IPR000877">
    <property type="entry name" value="Prot_inh_BBI"/>
</dbReference>
<evidence type="ECO:0000259" key="5">
    <source>
        <dbReference type="SMART" id="SM00269"/>
    </source>
</evidence>
<dbReference type="EMBL" id="JBBNAE010000003">
    <property type="protein sequence ID" value="KAK9138494.1"/>
    <property type="molecule type" value="Genomic_DNA"/>
</dbReference>
<gene>
    <name evidence="6" type="ORF">Sjap_009088</name>
</gene>
<protein>
    <recommendedName>
        <fullName evidence="5">Bowman-Birk serine protease inhibitors family domain-containing protein</fullName>
    </recommendedName>
</protein>
<dbReference type="SUPFAM" id="SSF57247">
    <property type="entry name" value="Bowman-Birk inhibitor, BBI"/>
    <property type="match status" value="1"/>
</dbReference>
<keyword evidence="7" id="KW-1185">Reference proteome</keyword>